<dbReference type="OrthoDB" id="9909768at2759"/>
<feature type="compositionally biased region" description="Basic and acidic residues" evidence="1">
    <location>
        <begin position="43"/>
        <end position="55"/>
    </location>
</feature>
<dbReference type="AlphaFoldDB" id="A0A1A6HKT6"/>
<gene>
    <name evidence="2" type="ORF">A6R68_19323</name>
</gene>
<dbReference type="STRING" id="56216.A0A1A6HKT6"/>
<organism evidence="2 3">
    <name type="scientific">Neotoma lepida</name>
    <name type="common">Desert woodrat</name>
    <dbReference type="NCBI Taxonomy" id="56216"/>
    <lineage>
        <taxon>Eukaryota</taxon>
        <taxon>Metazoa</taxon>
        <taxon>Chordata</taxon>
        <taxon>Craniata</taxon>
        <taxon>Vertebrata</taxon>
        <taxon>Euteleostomi</taxon>
        <taxon>Mammalia</taxon>
        <taxon>Eutheria</taxon>
        <taxon>Euarchontoglires</taxon>
        <taxon>Glires</taxon>
        <taxon>Rodentia</taxon>
        <taxon>Myomorpha</taxon>
        <taxon>Muroidea</taxon>
        <taxon>Cricetidae</taxon>
        <taxon>Neotominae</taxon>
        <taxon>Neotoma</taxon>
    </lineage>
</organism>
<evidence type="ECO:0000256" key="1">
    <source>
        <dbReference type="SAM" id="MobiDB-lite"/>
    </source>
</evidence>
<evidence type="ECO:0000313" key="3">
    <source>
        <dbReference type="Proteomes" id="UP000092124"/>
    </source>
</evidence>
<keyword evidence="3" id="KW-1185">Reference proteome</keyword>
<reference evidence="2 3" key="1">
    <citation type="submission" date="2016-06" db="EMBL/GenBank/DDBJ databases">
        <title>The Draft Genome Sequence and Annotation of the Desert Woodrat Neotoma lepida.</title>
        <authorList>
            <person name="Campbell M."/>
            <person name="Oakeson K.F."/>
            <person name="Yandell M."/>
            <person name="Halpert J.R."/>
            <person name="Dearing D."/>
        </authorList>
    </citation>
    <scope>NUCLEOTIDE SEQUENCE [LARGE SCALE GENOMIC DNA]</scope>
    <source>
        <strain evidence="2">417</strain>
        <tissue evidence="2">Liver</tissue>
    </source>
</reference>
<feature type="compositionally biased region" description="Low complexity" evidence="1">
    <location>
        <begin position="65"/>
        <end position="87"/>
    </location>
</feature>
<feature type="region of interest" description="Disordered" evidence="1">
    <location>
        <begin position="1"/>
        <end position="111"/>
    </location>
</feature>
<proteinExistence type="predicted"/>
<feature type="region of interest" description="Disordered" evidence="1">
    <location>
        <begin position="139"/>
        <end position="163"/>
    </location>
</feature>
<accession>A0A1A6HKT6</accession>
<feature type="non-terminal residue" evidence="2">
    <location>
        <position position="174"/>
    </location>
</feature>
<feature type="compositionally biased region" description="Gly residues" evidence="1">
    <location>
        <begin position="148"/>
        <end position="157"/>
    </location>
</feature>
<dbReference type="EMBL" id="LZPO01027461">
    <property type="protein sequence ID" value="OBS78287.1"/>
    <property type="molecule type" value="Genomic_DNA"/>
</dbReference>
<comment type="caution">
    <text evidence="2">The sequence shown here is derived from an EMBL/GenBank/DDBJ whole genome shotgun (WGS) entry which is preliminary data.</text>
</comment>
<dbReference type="Proteomes" id="UP000092124">
    <property type="component" value="Unassembled WGS sequence"/>
</dbReference>
<evidence type="ECO:0000313" key="2">
    <source>
        <dbReference type="EMBL" id="OBS78287.1"/>
    </source>
</evidence>
<protein>
    <submittedName>
        <fullName evidence="2">Uncharacterized protein</fullName>
    </submittedName>
</protein>
<sequence>MFPFSAGAVPSVLQPRTRVRASPPPDLLVCSCPILPSIPSRPPDPRRSKRKEPERMAGAGSQHHPPGVAAGATAGAGAVSPTAAGPGEDSSDSEAEQEGPQKLIRKVSTSGQIRTKVRLGWGPAGELWVEEAHREIPGTGIRRRGAGARPGWGGASLRGGTRSPGFLPKVWKLP</sequence>
<name>A0A1A6HKT6_NEOLE</name>